<dbReference type="GO" id="GO:1901170">
    <property type="term" value="P:naphthalene catabolic process"/>
    <property type="evidence" value="ECO:0007669"/>
    <property type="project" value="InterPro"/>
</dbReference>
<evidence type="ECO:0000313" key="5">
    <source>
        <dbReference type="Proteomes" id="UP000593594"/>
    </source>
</evidence>
<dbReference type="SUPFAM" id="SSF52833">
    <property type="entry name" value="Thioredoxin-like"/>
    <property type="match status" value="1"/>
</dbReference>
<keyword evidence="5" id="KW-1185">Reference proteome</keyword>
<evidence type="ECO:0000313" key="4">
    <source>
        <dbReference type="EMBL" id="QPC42274.1"/>
    </source>
</evidence>
<protein>
    <recommendedName>
        <fullName evidence="1">2-hydroxychromene-2-carboxylate isomerase</fullName>
        <ecNumber evidence="1">5.99.1.4</ecNumber>
    </recommendedName>
</protein>
<dbReference type="InterPro" id="IPR014440">
    <property type="entry name" value="HCCAis_GSTk"/>
</dbReference>
<dbReference type="PANTHER" id="PTHR42943">
    <property type="entry name" value="GLUTATHIONE S-TRANSFERASE KAPPA"/>
    <property type="match status" value="1"/>
</dbReference>
<dbReference type="RefSeq" id="WP_213163505.1">
    <property type="nucleotide sequence ID" value="NZ_CP058214.1"/>
</dbReference>
<sequence>MARPVIDFWYEFASTYSYPAAMIVDDLAAAAGVAVRWRPFLLGPLFKAQGWDTSPFNIYPAKGDYMWRDMARICAARGLALRRPDPFPQNSLLAARVALTSAVTPMRAAYSRAVYEAEFGRGEPIGEPETLVDVLAGLGLEADAVLAEAQSDEGKMCLREATDEARGLGIFGAPSMVTADGELFWGHDRLEEALAWACRGGHDIL</sequence>
<dbReference type="EC" id="5.99.1.4" evidence="1"/>
<feature type="domain" description="DSBA-like thioredoxin" evidence="3">
    <location>
        <begin position="5"/>
        <end position="192"/>
    </location>
</feature>
<proteinExistence type="inferred from homology"/>
<dbReference type="Proteomes" id="UP000593594">
    <property type="component" value="Chromosome"/>
</dbReference>
<dbReference type="GO" id="GO:0006749">
    <property type="term" value="P:glutathione metabolic process"/>
    <property type="evidence" value="ECO:0007669"/>
    <property type="project" value="TreeGrafter"/>
</dbReference>
<organism evidence="4 5">
    <name type="scientific">Kaustia mangrovi</name>
    <dbReference type="NCBI Taxonomy" id="2593653"/>
    <lineage>
        <taxon>Bacteria</taxon>
        <taxon>Pseudomonadati</taxon>
        <taxon>Pseudomonadota</taxon>
        <taxon>Alphaproteobacteria</taxon>
        <taxon>Hyphomicrobiales</taxon>
        <taxon>Parvibaculaceae</taxon>
        <taxon>Kaustia</taxon>
    </lineage>
</organism>
<evidence type="ECO:0000256" key="2">
    <source>
        <dbReference type="PIRSR" id="PIRSR006386-1"/>
    </source>
</evidence>
<gene>
    <name evidence="4" type="ORF">HW532_05880</name>
</gene>
<evidence type="ECO:0000256" key="1">
    <source>
        <dbReference type="PIRNR" id="PIRNR006386"/>
    </source>
</evidence>
<evidence type="ECO:0000259" key="3">
    <source>
        <dbReference type="Pfam" id="PF01323"/>
    </source>
</evidence>
<dbReference type="EMBL" id="CP058214">
    <property type="protein sequence ID" value="QPC42274.1"/>
    <property type="molecule type" value="Genomic_DNA"/>
</dbReference>
<dbReference type="KEGG" id="kmn:HW532_05880"/>
<dbReference type="InterPro" id="IPR001853">
    <property type="entry name" value="DSBA-like_thioredoxin_dom"/>
</dbReference>
<dbReference type="GO" id="GO:0004364">
    <property type="term" value="F:glutathione transferase activity"/>
    <property type="evidence" value="ECO:0007669"/>
    <property type="project" value="TreeGrafter"/>
</dbReference>
<dbReference type="InterPro" id="IPR036249">
    <property type="entry name" value="Thioredoxin-like_sf"/>
</dbReference>
<comment type="catalytic activity">
    <reaction evidence="1">
        <text>2-hydroxychromene-2-carboxylate = (3E)-4-(2-hydroxyphenyl)-2-oxobut-3-enoate</text>
        <dbReference type="Rhea" id="RHEA:27401"/>
        <dbReference type="ChEBI" id="CHEBI:59350"/>
        <dbReference type="ChEBI" id="CHEBI:59353"/>
        <dbReference type="EC" id="5.99.1.4"/>
    </reaction>
</comment>
<name>A0A7S8C2N6_9HYPH</name>
<accession>A0A7S8C2N6</accession>
<dbReference type="GO" id="GO:0004602">
    <property type="term" value="F:glutathione peroxidase activity"/>
    <property type="evidence" value="ECO:0007669"/>
    <property type="project" value="TreeGrafter"/>
</dbReference>
<dbReference type="Gene3D" id="3.40.30.10">
    <property type="entry name" value="Glutaredoxin"/>
    <property type="match status" value="1"/>
</dbReference>
<comment type="similarity">
    <text evidence="1">Belongs to the GST superfamily. NadH family.</text>
</comment>
<dbReference type="AlphaFoldDB" id="A0A7S8C2N6"/>
<feature type="active site" description="Nucleophile" evidence="2">
    <location>
        <position position="14"/>
    </location>
</feature>
<dbReference type="Pfam" id="PF01323">
    <property type="entry name" value="DSBA"/>
    <property type="match status" value="1"/>
</dbReference>
<dbReference type="PANTHER" id="PTHR42943:SF2">
    <property type="entry name" value="GLUTATHIONE S-TRANSFERASE KAPPA 1"/>
    <property type="match status" value="1"/>
</dbReference>
<reference evidence="4 5" key="1">
    <citation type="submission" date="2020-06" db="EMBL/GenBank/DDBJ databases">
        <title>Genome sequence of 2 isolates from Red Sea Mangroves.</title>
        <authorList>
            <person name="Sefrji F."/>
            <person name="Michoud G."/>
            <person name="Merlino G."/>
            <person name="Daffonchio D."/>
        </authorList>
    </citation>
    <scope>NUCLEOTIDE SEQUENCE [LARGE SCALE GENOMIC DNA]</scope>
    <source>
        <strain evidence="4 5">R1DC25</strain>
    </source>
</reference>
<dbReference type="CDD" id="cd03022">
    <property type="entry name" value="DsbA_HCCA_Iso"/>
    <property type="match status" value="1"/>
</dbReference>
<dbReference type="InterPro" id="IPR044087">
    <property type="entry name" value="NahD-like"/>
</dbReference>
<dbReference type="PIRSF" id="PIRSF006386">
    <property type="entry name" value="HCCAis_GSTk"/>
    <property type="match status" value="1"/>
</dbReference>
<dbReference type="GO" id="GO:0018845">
    <property type="term" value="F:2-hydroxychromene-2-carboxylate isomerase activity"/>
    <property type="evidence" value="ECO:0007669"/>
    <property type="project" value="UniProtKB-UniRule"/>
</dbReference>
<keyword evidence="1 4" id="KW-0413">Isomerase</keyword>
<dbReference type="InterPro" id="IPR051924">
    <property type="entry name" value="GST_Kappa/NadH"/>
</dbReference>